<dbReference type="PANTHER" id="PTHR22953:SF153">
    <property type="entry name" value="PURPLE ACID PHOSPHATASE"/>
    <property type="match status" value="1"/>
</dbReference>
<dbReference type="GO" id="GO:0016787">
    <property type="term" value="F:hydrolase activity"/>
    <property type="evidence" value="ECO:0007669"/>
    <property type="project" value="UniProtKB-KW"/>
</dbReference>
<keyword evidence="5" id="KW-1185">Reference proteome</keyword>
<dbReference type="SUPFAM" id="SSF56300">
    <property type="entry name" value="Metallo-dependent phosphatases"/>
    <property type="match status" value="1"/>
</dbReference>
<dbReference type="InterPro" id="IPR029052">
    <property type="entry name" value="Metallo-depent_PP-like"/>
</dbReference>
<dbReference type="Pfam" id="PF00149">
    <property type="entry name" value="Metallophos"/>
    <property type="match status" value="1"/>
</dbReference>
<keyword evidence="1 2" id="KW-0732">Signal</keyword>
<dbReference type="InterPro" id="IPR004843">
    <property type="entry name" value="Calcineurin-like_PHP"/>
</dbReference>
<evidence type="ECO:0000256" key="1">
    <source>
        <dbReference type="ARBA" id="ARBA00022729"/>
    </source>
</evidence>
<gene>
    <name evidence="4" type="ORF">ACFQV2_06280</name>
</gene>
<dbReference type="Gene3D" id="3.60.21.10">
    <property type="match status" value="1"/>
</dbReference>
<dbReference type="EC" id="3.1.-.-" evidence="4"/>
<evidence type="ECO:0000259" key="3">
    <source>
        <dbReference type="Pfam" id="PF00149"/>
    </source>
</evidence>
<sequence length="698" mass="71813">MTAALGAALLIGGVAVAAGPAAGGVAAQPAALAEPAAQIPQLAERGATTGRAGVSGGAHSLHNGQKVCADGAKWMRLRFTELSLRGADTVTLTGSAGGRYTLTGRNWPGKAFHTRAFEGDCVTVDASISDAASKFTIDAYQSGTQDLAAESVTVAAVGDVCGSSCNQTAPVVKNMNPTALILAGDNAYSNGTLSEYRNLYDPYYGQFKAITYPSPGNHEYGTSGAAGYFDYFGARAGERGKGYYSFDVGDWHFVALNSNITRTATSAQVAWLKNDLAANTKPCTAAFWHHPRFSRGSHGDDTSVTPFFQALYDARADLVVVGHDHNYQRFAPSKPTGARDDLNGVRQLLIGTGGRGFYSFDSTPAAVVEASNANTFGVGKLTLTSTGYRHDFVPVAGRTYTDTVSGTCHKADKDFSLAANPASIGVKVGNSASTTVGVTSHNGFTGQAALSVSGLPAGVQASFSPNPVTLTANQTASSTLTFTAADTATAGTTEVTVTATVGTVSRTTKVALTVSSGVGGGFTDDFEVNRGWVVNPSGTDTATSGQFAIGDPEQTVSSYNGQVKQLGTTTSGVNCLVTGRLAGSIEGAYDVDGGVTSARSPLITVPSGAPRLTFAFSYAQGNNTTSADYLRVKVVSGGTTTTVFERLGAASERAGQWENASVDLSAYAGRDVHLLVEAADLGTASFWEAQVDDVAVVG</sequence>
<feature type="domain" description="Calcineurin-like phosphoesterase" evidence="3">
    <location>
        <begin position="153"/>
        <end position="327"/>
    </location>
</feature>
<dbReference type="SUPFAM" id="SSF49899">
    <property type="entry name" value="Concanavalin A-like lectins/glucanases"/>
    <property type="match status" value="1"/>
</dbReference>
<accession>A0ABW2TIE3</accession>
<dbReference type="Gene3D" id="2.60.120.200">
    <property type="match status" value="1"/>
</dbReference>
<dbReference type="Proteomes" id="UP001596512">
    <property type="component" value="Unassembled WGS sequence"/>
</dbReference>
<evidence type="ECO:0000313" key="4">
    <source>
        <dbReference type="EMBL" id="MFC7613276.1"/>
    </source>
</evidence>
<keyword evidence="4" id="KW-0378">Hydrolase</keyword>
<dbReference type="InterPro" id="IPR013320">
    <property type="entry name" value="ConA-like_dom_sf"/>
</dbReference>
<reference evidence="5" key="1">
    <citation type="journal article" date="2019" name="Int. J. Syst. Evol. Microbiol.">
        <title>The Global Catalogue of Microorganisms (GCM) 10K type strain sequencing project: providing services to taxonomists for standard genome sequencing and annotation.</title>
        <authorList>
            <consortium name="The Broad Institute Genomics Platform"/>
            <consortium name="The Broad Institute Genome Sequencing Center for Infectious Disease"/>
            <person name="Wu L."/>
            <person name="Ma J."/>
        </authorList>
    </citation>
    <scope>NUCLEOTIDE SEQUENCE [LARGE SCALE GENOMIC DNA]</scope>
    <source>
        <strain evidence="5">JCM 17695</strain>
    </source>
</reference>
<dbReference type="InterPro" id="IPR039331">
    <property type="entry name" value="PAPs-like"/>
</dbReference>
<dbReference type="EMBL" id="JBHTEY010000004">
    <property type="protein sequence ID" value="MFC7613276.1"/>
    <property type="molecule type" value="Genomic_DNA"/>
</dbReference>
<comment type="caution">
    <text evidence="4">The sequence shown here is derived from an EMBL/GenBank/DDBJ whole genome shotgun (WGS) entry which is preliminary data.</text>
</comment>
<evidence type="ECO:0000313" key="5">
    <source>
        <dbReference type="Proteomes" id="UP001596512"/>
    </source>
</evidence>
<proteinExistence type="predicted"/>
<name>A0ABW2TIE3_9PSEU</name>
<dbReference type="PANTHER" id="PTHR22953">
    <property type="entry name" value="ACID PHOSPHATASE RELATED"/>
    <property type="match status" value="1"/>
</dbReference>
<evidence type="ECO:0000256" key="2">
    <source>
        <dbReference type="SAM" id="SignalP"/>
    </source>
</evidence>
<feature type="signal peptide" evidence="2">
    <location>
        <begin position="1"/>
        <end position="17"/>
    </location>
</feature>
<protein>
    <submittedName>
        <fullName evidence="4">Metallophosphoesterase family protein</fullName>
        <ecNumber evidence="4">3.1.-.-</ecNumber>
    </submittedName>
</protein>
<feature type="chain" id="PRO_5045811145" evidence="2">
    <location>
        <begin position="18"/>
        <end position="698"/>
    </location>
</feature>
<dbReference type="NCBIfam" id="NF038128">
    <property type="entry name" value="choice_anch_J"/>
    <property type="match status" value="1"/>
</dbReference>
<organism evidence="4 5">
    <name type="scientific">Actinokineospora soli</name>
    <dbReference type="NCBI Taxonomy" id="1048753"/>
    <lineage>
        <taxon>Bacteria</taxon>
        <taxon>Bacillati</taxon>
        <taxon>Actinomycetota</taxon>
        <taxon>Actinomycetes</taxon>
        <taxon>Pseudonocardiales</taxon>
        <taxon>Pseudonocardiaceae</taxon>
        <taxon>Actinokineospora</taxon>
    </lineage>
</organism>